<dbReference type="SUPFAM" id="SSF51679">
    <property type="entry name" value="Bacterial luciferase-like"/>
    <property type="match status" value="1"/>
</dbReference>
<name>A0A495JCQ3_9ACTN</name>
<dbReference type="PANTHER" id="PTHR43244">
    <property type="match status" value="1"/>
</dbReference>
<protein>
    <submittedName>
        <fullName evidence="3">Putative F420-dependent oxidoreductase</fullName>
    </submittedName>
</protein>
<evidence type="ECO:0000313" key="4">
    <source>
        <dbReference type="Proteomes" id="UP000277671"/>
    </source>
</evidence>
<feature type="domain" description="Luciferase-like" evidence="2">
    <location>
        <begin position="28"/>
        <end position="310"/>
    </location>
</feature>
<comment type="caution">
    <text evidence="3">The sequence shown here is derived from an EMBL/GenBank/DDBJ whole genome shotgun (WGS) entry which is preliminary data.</text>
</comment>
<dbReference type="PANTHER" id="PTHR43244:SF1">
    <property type="entry name" value="5,10-METHYLENETETRAHYDROMETHANOPTERIN REDUCTASE"/>
    <property type="match status" value="1"/>
</dbReference>
<dbReference type="InterPro" id="IPR036661">
    <property type="entry name" value="Luciferase-like_sf"/>
</dbReference>
<evidence type="ECO:0000313" key="3">
    <source>
        <dbReference type="EMBL" id="RKR86697.1"/>
    </source>
</evidence>
<dbReference type="InterPro" id="IPR022526">
    <property type="entry name" value="F420_Rv3093c"/>
</dbReference>
<sequence length="366" mass="39145">MLPLPLVNGHDRPVTKRWGITVPFSGVPLADHATVYAALAEAGFTDLWSSEVNGADAFTPLTLAAAWRPDLRLGTAIAPVFTRGPGLLAMTAAALAEAAPGRFALGIGSSSPVVVGDWNAADFTEPYRRTRDMLRFLRAALRGETVDERYDTFAVRRFRLDRPPAVPPPILLAALRPRMLRLASAEADGVILNWLAATDLPRVLAELGERRAGFEVAARIFVCPTEDAEYVRNLGRRMITSYLTVPAYAEFHRWLGREEVLGPVWRAWEAGDRRGAAAAVPDELIDELVVHGTPETCRAKVREYADAGVDVPVIGLLATPELAEGGIAALTTLIAQLGPAPSPALVTAPEPVPTPAGASATMPDGT</sequence>
<dbReference type="InterPro" id="IPR050564">
    <property type="entry name" value="F420-G6PD/mer"/>
</dbReference>
<proteinExistence type="predicted"/>
<dbReference type="AlphaFoldDB" id="A0A495JCQ3"/>
<dbReference type="Gene3D" id="3.20.20.30">
    <property type="entry name" value="Luciferase-like domain"/>
    <property type="match status" value="1"/>
</dbReference>
<reference evidence="3 4" key="1">
    <citation type="submission" date="2018-10" db="EMBL/GenBank/DDBJ databases">
        <title>Sequencing the genomes of 1000 actinobacteria strains.</title>
        <authorList>
            <person name="Klenk H.-P."/>
        </authorList>
    </citation>
    <scope>NUCLEOTIDE SEQUENCE [LARGE SCALE GENOMIC DNA]</scope>
    <source>
        <strain evidence="3 4">DSM 45175</strain>
    </source>
</reference>
<dbReference type="GO" id="GO:0016705">
    <property type="term" value="F:oxidoreductase activity, acting on paired donors, with incorporation or reduction of molecular oxygen"/>
    <property type="evidence" value="ECO:0007669"/>
    <property type="project" value="InterPro"/>
</dbReference>
<evidence type="ECO:0000259" key="2">
    <source>
        <dbReference type="Pfam" id="PF00296"/>
    </source>
</evidence>
<evidence type="ECO:0000256" key="1">
    <source>
        <dbReference type="ARBA" id="ARBA00023002"/>
    </source>
</evidence>
<dbReference type="Pfam" id="PF00296">
    <property type="entry name" value="Bac_luciferase"/>
    <property type="match status" value="1"/>
</dbReference>
<gene>
    <name evidence="3" type="ORF">BDK92_0958</name>
</gene>
<keyword evidence="4" id="KW-1185">Reference proteome</keyword>
<organism evidence="3 4">
    <name type="scientific">Micromonospora pisi</name>
    <dbReference type="NCBI Taxonomy" id="589240"/>
    <lineage>
        <taxon>Bacteria</taxon>
        <taxon>Bacillati</taxon>
        <taxon>Actinomycetota</taxon>
        <taxon>Actinomycetes</taxon>
        <taxon>Micromonosporales</taxon>
        <taxon>Micromonosporaceae</taxon>
        <taxon>Micromonospora</taxon>
    </lineage>
</organism>
<dbReference type="CDD" id="cd01097">
    <property type="entry name" value="Tetrahydromethanopterin_reductase"/>
    <property type="match status" value="1"/>
</dbReference>
<dbReference type="Proteomes" id="UP000277671">
    <property type="component" value="Unassembled WGS sequence"/>
</dbReference>
<keyword evidence="1" id="KW-0560">Oxidoreductase</keyword>
<dbReference type="InterPro" id="IPR011251">
    <property type="entry name" value="Luciferase-like_dom"/>
</dbReference>
<dbReference type="EMBL" id="RBKT01000001">
    <property type="protein sequence ID" value="RKR86697.1"/>
    <property type="molecule type" value="Genomic_DNA"/>
</dbReference>
<accession>A0A495JCQ3</accession>
<dbReference type="NCBIfam" id="TIGR03841">
    <property type="entry name" value="F420_Rv3093c"/>
    <property type="match status" value="1"/>
</dbReference>